<evidence type="ECO:0000313" key="3">
    <source>
        <dbReference type="EMBL" id="WRQ87679.1"/>
    </source>
</evidence>
<gene>
    <name evidence="3" type="ORF">K1X11_022945</name>
</gene>
<dbReference type="Proteomes" id="UP000738431">
    <property type="component" value="Chromosome"/>
</dbReference>
<keyword evidence="1" id="KW-0812">Transmembrane</keyword>
<feature type="transmembrane region" description="Helical" evidence="1">
    <location>
        <begin position="146"/>
        <end position="165"/>
    </location>
</feature>
<sequence>MSDVPSAAPKPDRLLALDALRGFTIAAMIVVNTPGDWGAVYGPLLHASWHGFTPTDAIFPFFLFIVGVSIALAYSKRLAAGADRTALSRKILVRGAKIFAVGLFLNLWPDFAFGDIRVAGVLQRIAVVFVVVALLFLSLPRRRTLALLTAGVLIGYWALLAYVPVPRDAVIENALATGQIERAHGTIEDVDITAIGANAIAPNLEPATNLAAWVDRHALPGAFYEQTWDPEGLLSTVPSLATALLGVLTGMALVRFTNLGDRLTVLGVGGVVALVLGYGWGHWFPLNKNLWTSSFVLVNAGWAMLGLALATALIDGLGWKRWAWPGLVFGANAITAYTLAGMLGVVIWSPWFGGESLQGLTMTAAQSAGAPAKLASLICALLYAAVVFLPVWVLHRKRIFIRL</sequence>
<feature type="transmembrane region" description="Helical" evidence="1">
    <location>
        <begin position="91"/>
        <end position="109"/>
    </location>
</feature>
<name>A0ABZ1C7W4_9BACT</name>
<feature type="transmembrane region" description="Helical" evidence="1">
    <location>
        <begin position="290"/>
        <end position="314"/>
    </location>
</feature>
<dbReference type="InterPro" id="IPR012429">
    <property type="entry name" value="HGSNAT_cat"/>
</dbReference>
<keyword evidence="1" id="KW-1133">Transmembrane helix</keyword>
<feature type="transmembrane region" description="Helical" evidence="1">
    <location>
        <begin position="121"/>
        <end position="139"/>
    </location>
</feature>
<dbReference type="PANTHER" id="PTHR31061:SF24">
    <property type="entry name" value="LD22376P"/>
    <property type="match status" value="1"/>
</dbReference>
<feature type="transmembrane region" description="Helical" evidence="1">
    <location>
        <begin position="372"/>
        <end position="394"/>
    </location>
</feature>
<dbReference type="EMBL" id="CP139781">
    <property type="protein sequence ID" value="WRQ87679.1"/>
    <property type="molecule type" value="Genomic_DNA"/>
</dbReference>
<dbReference type="PANTHER" id="PTHR31061">
    <property type="entry name" value="LD22376P"/>
    <property type="match status" value="1"/>
</dbReference>
<keyword evidence="1" id="KW-0472">Membrane</keyword>
<feature type="domain" description="Heparan-alpha-glucosaminide N-acetyltransferase catalytic" evidence="2">
    <location>
        <begin position="13"/>
        <end position="157"/>
    </location>
</feature>
<evidence type="ECO:0000256" key="1">
    <source>
        <dbReference type="SAM" id="Phobius"/>
    </source>
</evidence>
<organism evidence="3 4">
    <name type="scientific">Actomonas aquatica</name>
    <dbReference type="NCBI Taxonomy" id="2866162"/>
    <lineage>
        <taxon>Bacteria</taxon>
        <taxon>Pseudomonadati</taxon>
        <taxon>Verrucomicrobiota</taxon>
        <taxon>Opitutia</taxon>
        <taxon>Opitutales</taxon>
        <taxon>Opitutaceae</taxon>
        <taxon>Actomonas</taxon>
    </lineage>
</organism>
<dbReference type="RefSeq" id="WP_221030163.1">
    <property type="nucleotide sequence ID" value="NZ_CP139781.1"/>
</dbReference>
<feature type="transmembrane region" description="Helical" evidence="1">
    <location>
        <begin position="326"/>
        <end position="352"/>
    </location>
</feature>
<protein>
    <submittedName>
        <fullName evidence="3">Heparan-alpha-glucosaminide N-acetyltransferase domain-containing protein</fullName>
    </submittedName>
</protein>
<evidence type="ECO:0000259" key="2">
    <source>
        <dbReference type="Pfam" id="PF07786"/>
    </source>
</evidence>
<feature type="transmembrane region" description="Helical" evidence="1">
    <location>
        <begin position="263"/>
        <end position="284"/>
    </location>
</feature>
<proteinExistence type="predicted"/>
<reference evidence="3 4" key="1">
    <citation type="submission" date="2023-12" db="EMBL/GenBank/DDBJ databases">
        <title>Description of an unclassified Opitutus bacterium of Verrucomicrobiota.</title>
        <authorList>
            <person name="Zhang D.-F."/>
        </authorList>
    </citation>
    <scope>NUCLEOTIDE SEQUENCE [LARGE SCALE GENOMIC DNA]</scope>
    <source>
        <strain evidence="3 4">WL0086</strain>
    </source>
</reference>
<keyword evidence="4" id="KW-1185">Reference proteome</keyword>
<dbReference type="Pfam" id="PF07786">
    <property type="entry name" value="HGSNAT_cat"/>
    <property type="match status" value="1"/>
</dbReference>
<feature type="transmembrane region" description="Helical" evidence="1">
    <location>
        <begin position="233"/>
        <end position="256"/>
    </location>
</feature>
<accession>A0ABZ1C7W4</accession>
<feature type="transmembrane region" description="Helical" evidence="1">
    <location>
        <begin position="57"/>
        <end position="79"/>
    </location>
</feature>
<evidence type="ECO:0000313" key="4">
    <source>
        <dbReference type="Proteomes" id="UP000738431"/>
    </source>
</evidence>